<dbReference type="Pfam" id="PF20146">
    <property type="entry name" value="NRF"/>
    <property type="match status" value="1"/>
</dbReference>
<reference evidence="3 4" key="1">
    <citation type="submission" date="2017-12" db="EMBL/GenBank/DDBJ databases">
        <title>Hemimetabolous genomes reveal molecular basis of termite eusociality.</title>
        <authorList>
            <person name="Harrison M.C."/>
            <person name="Jongepier E."/>
            <person name="Robertson H.M."/>
            <person name="Arning N."/>
            <person name="Bitard-Feildel T."/>
            <person name="Chao H."/>
            <person name="Childers C.P."/>
            <person name="Dinh H."/>
            <person name="Doddapaneni H."/>
            <person name="Dugan S."/>
            <person name="Gowin J."/>
            <person name="Greiner C."/>
            <person name="Han Y."/>
            <person name="Hu H."/>
            <person name="Hughes D.S.T."/>
            <person name="Huylmans A.-K."/>
            <person name="Kemena C."/>
            <person name="Kremer L.P.M."/>
            <person name="Lee S.L."/>
            <person name="Lopez-Ezquerra A."/>
            <person name="Mallet L."/>
            <person name="Monroy-Kuhn J.M."/>
            <person name="Moser A."/>
            <person name="Murali S.C."/>
            <person name="Muzny D.M."/>
            <person name="Otani S."/>
            <person name="Piulachs M.-D."/>
            <person name="Poelchau M."/>
            <person name="Qu J."/>
            <person name="Schaub F."/>
            <person name="Wada-Katsumata A."/>
            <person name="Worley K.C."/>
            <person name="Xie Q."/>
            <person name="Ylla G."/>
            <person name="Poulsen M."/>
            <person name="Gibbs R.A."/>
            <person name="Schal C."/>
            <person name="Richards S."/>
            <person name="Belles X."/>
            <person name="Korb J."/>
            <person name="Bornberg-Bauer E."/>
        </authorList>
    </citation>
    <scope>NUCLEOTIDE SEQUENCE [LARGE SCALE GENOMIC DNA]</scope>
    <source>
        <tissue evidence="3">Whole body</tissue>
    </source>
</reference>
<dbReference type="EMBL" id="NEVH01020859">
    <property type="protein sequence ID" value="PNF21017.1"/>
    <property type="molecule type" value="Genomic_DNA"/>
</dbReference>
<feature type="transmembrane region" description="Helical" evidence="1">
    <location>
        <begin position="394"/>
        <end position="412"/>
    </location>
</feature>
<name>A0A2J7PXF5_9NEOP</name>
<feature type="transmembrane region" description="Helical" evidence="1">
    <location>
        <begin position="676"/>
        <end position="698"/>
    </location>
</feature>
<feature type="transmembrane region" description="Helical" evidence="1">
    <location>
        <begin position="635"/>
        <end position="656"/>
    </location>
</feature>
<dbReference type="InterPro" id="IPR002656">
    <property type="entry name" value="Acyl_transf_3_dom"/>
</dbReference>
<dbReference type="OrthoDB" id="8192452at2759"/>
<keyword evidence="1" id="KW-0812">Transmembrane</keyword>
<organism evidence="3 4">
    <name type="scientific">Cryptotermes secundus</name>
    <dbReference type="NCBI Taxonomy" id="105785"/>
    <lineage>
        <taxon>Eukaryota</taxon>
        <taxon>Metazoa</taxon>
        <taxon>Ecdysozoa</taxon>
        <taxon>Arthropoda</taxon>
        <taxon>Hexapoda</taxon>
        <taxon>Insecta</taxon>
        <taxon>Pterygota</taxon>
        <taxon>Neoptera</taxon>
        <taxon>Polyneoptera</taxon>
        <taxon>Dictyoptera</taxon>
        <taxon>Blattodea</taxon>
        <taxon>Blattoidea</taxon>
        <taxon>Termitoidae</taxon>
        <taxon>Kalotermitidae</taxon>
        <taxon>Cryptotermitinae</taxon>
        <taxon>Cryptotermes</taxon>
    </lineage>
</organism>
<dbReference type="GO" id="GO:0016747">
    <property type="term" value="F:acyltransferase activity, transferring groups other than amino-acyl groups"/>
    <property type="evidence" value="ECO:0007669"/>
    <property type="project" value="InterPro"/>
</dbReference>
<evidence type="ECO:0000256" key="1">
    <source>
        <dbReference type="SAM" id="Phobius"/>
    </source>
</evidence>
<feature type="transmembrane region" description="Helical" evidence="1">
    <location>
        <begin position="606"/>
        <end position="623"/>
    </location>
</feature>
<dbReference type="Proteomes" id="UP000235965">
    <property type="component" value="Unassembled WGS sequence"/>
</dbReference>
<proteinExistence type="predicted"/>
<keyword evidence="4" id="KW-1185">Reference proteome</keyword>
<feature type="transmembrane region" description="Helical" evidence="1">
    <location>
        <begin position="487"/>
        <end position="505"/>
    </location>
</feature>
<evidence type="ECO:0000313" key="4">
    <source>
        <dbReference type="Proteomes" id="UP000235965"/>
    </source>
</evidence>
<feature type="transmembrane region" description="Helical" evidence="1">
    <location>
        <begin position="244"/>
        <end position="267"/>
    </location>
</feature>
<evidence type="ECO:0000313" key="3">
    <source>
        <dbReference type="EMBL" id="PNF21017.1"/>
    </source>
</evidence>
<feature type="domain" description="Nose resistant-to-fluoxetine protein N-terminal" evidence="2">
    <location>
        <begin position="68"/>
        <end position="224"/>
    </location>
</feature>
<keyword evidence="1" id="KW-1133">Transmembrane helix</keyword>
<accession>A0A2J7PXF5</accession>
<dbReference type="InterPro" id="IPR006621">
    <property type="entry name" value="Nose-resist-to-fluoxetine_N"/>
</dbReference>
<dbReference type="PANTHER" id="PTHR11161">
    <property type="entry name" value="O-ACYLTRANSFERASE"/>
    <property type="match status" value="1"/>
</dbReference>
<feature type="transmembrane region" description="Helical" evidence="1">
    <location>
        <begin position="525"/>
        <end position="549"/>
    </location>
</feature>
<dbReference type="InParanoid" id="A0A2J7PXF5"/>
<dbReference type="FunCoup" id="A0A2J7PXF5">
    <property type="interactions" value="6"/>
</dbReference>
<protein>
    <recommendedName>
        <fullName evidence="2">Nose resistant-to-fluoxetine protein N-terminal domain-containing protein</fullName>
    </recommendedName>
</protein>
<keyword evidence="1" id="KW-0472">Membrane</keyword>
<feature type="transmembrane region" description="Helical" evidence="1">
    <location>
        <begin position="458"/>
        <end position="475"/>
    </location>
</feature>
<sequence length="777" mass="86623">MFSCFFKMKFKRFSEILLPNPFLILCLLYNPVFGSATRYQKNSSNVGDILLNIFGGPFAVVSSQDEASSACQEHSKLYLQALANMTPWAINMYDASTKIPSGLVTGNVQQLGNYDQCLRIEVQNGDVLAFRGQQCRATIHFEVTGEDSGNRTRTDTRRSLDMKDLFYAALEAAGVYDWKDTKSAPYVWAFCVPSSCSTTDVQRALQKSLSPLTVPGRVEAMVSVTSSDCHVADPTGTQLSAADLGILVLLAVVLVFLIASTSYDLIVSRKYAGKKSKGVAHSVLVSFSLTTNGRNLLSCSTSSDTMPSLNGLRFISIFWILLGHTYYMKSVSSNINNIVVKHFDQSLSMMLIMNGTLTTDTFFLLSGILLAYVFMRDRQKKQPFNLATFYIHRYLRLTPPYAFVIFFYATLLSRLGSGPLWDTWAGANRDYCVANWWTNLLYINNYINLDQMCLNQTWYLAVDMQLFWLSPLLLYPLARWPRFGKGLLAFVIFLSIIIPFAITFAERLTAVMLYNKDLLPVAAVYSFIYTKTYARAGPYLIGIALGYLLHVLRNKHISIPMVWVALGWLVSLCSCTAVVLSAAVFYDDNHKYNAFESSIYAGLHRSAWTLGVAWIAFACTKGYGGPVNAFLSWRLFVPLSRLTYSAYLCHYVVLLYNAGSIRAPGYLSEYTVVHEFAGNLMFTLVLAAVISLAFEVPFMNLDRIVIKRQPRDATPTAKGVSIVPAAGNAVQPSGFHSNTIHQDNREGAPSVYVISEKTSLPVVQLKSYENKAFDGGR</sequence>
<feature type="transmembrane region" description="Helical" evidence="1">
    <location>
        <begin position="561"/>
        <end position="586"/>
    </location>
</feature>
<feature type="transmembrane region" description="Helical" evidence="1">
    <location>
        <begin position="347"/>
        <end position="374"/>
    </location>
</feature>
<dbReference type="InterPro" id="IPR052728">
    <property type="entry name" value="O2_lipid_transport_reg"/>
</dbReference>
<gene>
    <name evidence="3" type="ORF">B7P43_G09486</name>
</gene>
<dbReference type="Pfam" id="PF01757">
    <property type="entry name" value="Acyl_transf_3"/>
    <property type="match status" value="1"/>
</dbReference>
<feature type="transmembrane region" description="Helical" evidence="1">
    <location>
        <begin position="310"/>
        <end position="327"/>
    </location>
</feature>
<evidence type="ECO:0000259" key="2">
    <source>
        <dbReference type="SMART" id="SM00703"/>
    </source>
</evidence>
<dbReference type="AlphaFoldDB" id="A0A2J7PXF5"/>
<dbReference type="SMART" id="SM00703">
    <property type="entry name" value="NRF"/>
    <property type="match status" value="1"/>
</dbReference>
<dbReference type="PANTHER" id="PTHR11161:SF0">
    <property type="entry name" value="O-ACYLTRANSFERASE LIKE PROTEIN"/>
    <property type="match status" value="1"/>
</dbReference>
<comment type="caution">
    <text evidence="3">The sequence shown here is derived from an EMBL/GenBank/DDBJ whole genome shotgun (WGS) entry which is preliminary data.</text>
</comment>